<keyword evidence="12" id="KW-0539">Nucleus</keyword>
<evidence type="ECO:0000256" key="6">
    <source>
        <dbReference type="ARBA" id="ARBA00022454"/>
    </source>
</evidence>
<evidence type="ECO:0000256" key="12">
    <source>
        <dbReference type="ARBA" id="ARBA00023242"/>
    </source>
</evidence>
<keyword evidence="7" id="KW-0963">Cytoplasm</keyword>
<evidence type="ECO:0000256" key="2">
    <source>
        <dbReference type="ARBA" id="ARBA00004186"/>
    </source>
</evidence>
<dbReference type="OMA" id="AHGYGNS"/>
<dbReference type="STRING" id="1328760.A0A164ZBH4"/>
<dbReference type="GO" id="GO:0044732">
    <property type="term" value="C:mitotic spindle pole body"/>
    <property type="evidence" value="ECO:0007669"/>
    <property type="project" value="TreeGrafter"/>
</dbReference>
<evidence type="ECO:0000256" key="9">
    <source>
        <dbReference type="ARBA" id="ARBA00022829"/>
    </source>
</evidence>
<comment type="subcellular location">
    <subcellularLocation>
        <location evidence="3">Chromosome</location>
        <location evidence="3">Centromere</location>
        <location evidence="3">Kinetochore</location>
    </subcellularLocation>
    <subcellularLocation>
        <location evidence="2">Cytoplasm</location>
        <location evidence="2">Cytoskeleton</location>
        <location evidence="2">Spindle</location>
    </subcellularLocation>
    <subcellularLocation>
        <location evidence="1">Nucleus</location>
    </subcellularLocation>
</comment>
<feature type="compositionally biased region" description="Basic and acidic residues" evidence="15">
    <location>
        <begin position="30"/>
        <end position="42"/>
    </location>
</feature>
<evidence type="ECO:0000256" key="7">
    <source>
        <dbReference type="ARBA" id="ARBA00022490"/>
    </source>
</evidence>
<gene>
    <name evidence="16" type="ORF">L228DRAFT_251768</name>
</gene>
<sequence length="211" mass="23523">MDADNQHIIHRNRNHSSRPTTPLRPPSRSSVREAQSHRDGRAPARQHQPPLANLEMAFAELSEYMVDLEANFMHLHIMHESIARFSESFASFLYGLNMNAFCVDFPEAPVLDSFERASHTSELTSNTEASRAGLDGDTSFLTTDTSFITDPKPPLKVPPHQAGSKLPTNSHPLKYKGSVHRDTVGRGRSRETHRSGLARPKTTGAKYRTAP</sequence>
<dbReference type="GeneID" id="28898774"/>
<evidence type="ECO:0000313" key="16">
    <source>
        <dbReference type="EMBL" id="KZF18898.1"/>
    </source>
</evidence>
<dbReference type="Pfam" id="PF08653">
    <property type="entry name" value="DASH_Dam1"/>
    <property type="match status" value="1"/>
</dbReference>
<keyword evidence="10" id="KW-0995">Kinetochore</keyword>
<dbReference type="OrthoDB" id="5586015at2759"/>
<dbReference type="RefSeq" id="XP_018184453.1">
    <property type="nucleotide sequence ID" value="XM_018333637.1"/>
</dbReference>
<feature type="compositionally biased region" description="Low complexity" evidence="15">
    <location>
        <begin position="17"/>
        <end position="29"/>
    </location>
</feature>
<keyword evidence="13" id="KW-0137">Centromere</keyword>
<feature type="compositionally biased region" description="Basic and acidic residues" evidence="15">
    <location>
        <begin position="179"/>
        <end position="194"/>
    </location>
</feature>
<keyword evidence="17" id="KW-1185">Reference proteome</keyword>
<evidence type="ECO:0000256" key="15">
    <source>
        <dbReference type="SAM" id="MobiDB-lite"/>
    </source>
</evidence>
<reference evidence="16 17" key="1">
    <citation type="journal article" date="2016" name="Fungal Biol.">
        <title>The genome of Xylona heveae provides a window into fungal endophytism.</title>
        <authorList>
            <person name="Gazis R."/>
            <person name="Kuo A."/>
            <person name="Riley R."/>
            <person name="LaButti K."/>
            <person name="Lipzen A."/>
            <person name="Lin J."/>
            <person name="Amirebrahimi M."/>
            <person name="Hesse C.N."/>
            <person name="Spatafora J.W."/>
            <person name="Henrissat B."/>
            <person name="Hainaut M."/>
            <person name="Grigoriev I.V."/>
            <person name="Hibbett D.S."/>
        </authorList>
    </citation>
    <scope>NUCLEOTIDE SEQUENCE [LARGE SCALE GENOMIC DNA]</scope>
    <source>
        <strain evidence="16 17">TC161</strain>
    </source>
</reference>
<evidence type="ECO:0000256" key="3">
    <source>
        <dbReference type="ARBA" id="ARBA00004629"/>
    </source>
</evidence>
<feature type="region of interest" description="Disordered" evidence="15">
    <location>
        <begin position="147"/>
        <end position="211"/>
    </location>
</feature>
<evidence type="ECO:0000256" key="11">
    <source>
        <dbReference type="ARBA" id="ARBA00023212"/>
    </source>
</evidence>
<evidence type="ECO:0000256" key="13">
    <source>
        <dbReference type="ARBA" id="ARBA00023328"/>
    </source>
</evidence>
<keyword evidence="9" id="KW-0159">Chromosome partition</keyword>
<dbReference type="InterPro" id="IPR013962">
    <property type="entry name" value="DASH_Dam1"/>
</dbReference>
<dbReference type="InParanoid" id="A0A164ZBH4"/>
<organism evidence="16 17">
    <name type="scientific">Xylona heveae (strain CBS 132557 / TC161)</name>
    <dbReference type="NCBI Taxonomy" id="1328760"/>
    <lineage>
        <taxon>Eukaryota</taxon>
        <taxon>Fungi</taxon>
        <taxon>Dikarya</taxon>
        <taxon>Ascomycota</taxon>
        <taxon>Pezizomycotina</taxon>
        <taxon>Xylonomycetes</taxon>
        <taxon>Xylonales</taxon>
        <taxon>Xylonaceae</taxon>
        <taxon>Xylona</taxon>
    </lineage>
</organism>
<dbReference type="GO" id="GO:1990537">
    <property type="term" value="C:mitotic spindle polar microtubule"/>
    <property type="evidence" value="ECO:0007669"/>
    <property type="project" value="TreeGrafter"/>
</dbReference>
<dbReference type="GO" id="GO:1990758">
    <property type="term" value="P:mitotic sister chromatid biorientation"/>
    <property type="evidence" value="ECO:0007669"/>
    <property type="project" value="TreeGrafter"/>
</dbReference>
<evidence type="ECO:0000256" key="8">
    <source>
        <dbReference type="ARBA" id="ARBA00022701"/>
    </source>
</evidence>
<evidence type="ECO:0000256" key="4">
    <source>
        <dbReference type="ARBA" id="ARBA00010073"/>
    </source>
</evidence>
<evidence type="ECO:0000313" key="17">
    <source>
        <dbReference type="Proteomes" id="UP000076632"/>
    </source>
</evidence>
<evidence type="ECO:0000256" key="10">
    <source>
        <dbReference type="ARBA" id="ARBA00022838"/>
    </source>
</evidence>
<evidence type="ECO:0000256" key="1">
    <source>
        <dbReference type="ARBA" id="ARBA00004123"/>
    </source>
</evidence>
<evidence type="ECO:0000256" key="14">
    <source>
        <dbReference type="ARBA" id="ARBA00030453"/>
    </source>
</evidence>
<keyword evidence="11" id="KW-0206">Cytoskeleton</keyword>
<keyword evidence="6" id="KW-0158">Chromosome</keyword>
<name>A0A164ZBH4_XYLHT</name>
<accession>A0A164ZBH4</accession>
<dbReference type="AlphaFoldDB" id="A0A164ZBH4"/>
<evidence type="ECO:0000256" key="5">
    <source>
        <dbReference type="ARBA" id="ARBA00020497"/>
    </source>
</evidence>
<feature type="region of interest" description="Disordered" evidence="15">
    <location>
        <begin position="1"/>
        <end position="50"/>
    </location>
</feature>
<dbReference type="EMBL" id="KV407469">
    <property type="protein sequence ID" value="KZF18898.1"/>
    <property type="molecule type" value="Genomic_DNA"/>
</dbReference>
<proteinExistence type="inferred from homology"/>
<keyword evidence="8" id="KW-0493">Microtubule</keyword>
<dbReference type="Proteomes" id="UP000076632">
    <property type="component" value="Unassembled WGS sequence"/>
</dbReference>
<comment type="similarity">
    <text evidence="4">Belongs to the DASH complex DAM1 family.</text>
</comment>
<dbReference type="GO" id="GO:0042729">
    <property type="term" value="C:DASH complex"/>
    <property type="evidence" value="ECO:0007669"/>
    <property type="project" value="InterPro"/>
</dbReference>
<protein>
    <recommendedName>
        <fullName evidence="5">DASH complex subunit DAM1</fullName>
    </recommendedName>
    <alternativeName>
        <fullName evidence="14">Outer kinetochore protein DAM1</fullName>
    </alternativeName>
</protein>
<dbReference type="PANTHER" id="PTHR28113:SF1">
    <property type="entry name" value="DASH COMPLEX SUBUNIT DAM1"/>
    <property type="match status" value="1"/>
</dbReference>
<dbReference type="PANTHER" id="PTHR28113">
    <property type="entry name" value="DASH COMPLEX SUBUNIT DAM1"/>
    <property type="match status" value="1"/>
</dbReference>